<organism evidence="3 4">
    <name type="scientific">Aquisphaera giovannonii</name>
    <dbReference type="NCBI Taxonomy" id="406548"/>
    <lineage>
        <taxon>Bacteria</taxon>
        <taxon>Pseudomonadati</taxon>
        <taxon>Planctomycetota</taxon>
        <taxon>Planctomycetia</taxon>
        <taxon>Isosphaerales</taxon>
        <taxon>Isosphaeraceae</taxon>
        <taxon>Aquisphaera</taxon>
    </lineage>
</organism>
<dbReference type="OrthoDB" id="291781at2"/>
<keyword evidence="2" id="KW-0732">Signal</keyword>
<feature type="region of interest" description="Disordered" evidence="1">
    <location>
        <begin position="221"/>
        <end position="255"/>
    </location>
</feature>
<dbReference type="AlphaFoldDB" id="A0A5B9W6S6"/>
<gene>
    <name evidence="3" type="ORF">OJF2_42350</name>
</gene>
<evidence type="ECO:0000313" key="4">
    <source>
        <dbReference type="Proteomes" id="UP000324233"/>
    </source>
</evidence>
<feature type="compositionally biased region" description="Basic and acidic residues" evidence="1">
    <location>
        <begin position="243"/>
        <end position="255"/>
    </location>
</feature>
<feature type="compositionally biased region" description="Low complexity" evidence="1">
    <location>
        <begin position="221"/>
        <end position="235"/>
    </location>
</feature>
<name>A0A5B9W6S6_9BACT</name>
<accession>A0A5B9W6S6</accession>
<protein>
    <submittedName>
        <fullName evidence="3">Uncharacterized protein</fullName>
    </submittedName>
</protein>
<evidence type="ECO:0000256" key="2">
    <source>
        <dbReference type="SAM" id="SignalP"/>
    </source>
</evidence>
<feature type="region of interest" description="Disordered" evidence="1">
    <location>
        <begin position="166"/>
        <end position="192"/>
    </location>
</feature>
<feature type="signal peptide" evidence="2">
    <location>
        <begin position="1"/>
        <end position="25"/>
    </location>
</feature>
<proteinExistence type="predicted"/>
<keyword evidence="4" id="KW-1185">Reference proteome</keyword>
<dbReference type="RefSeq" id="WP_148595453.1">
    <property type="nucleotide sequence ID" value="NZ_CP042997.1"/>
</dbReference>
<feature type="chain" id="PRO_5023011186" evidence="2">
    <location>
        <begin position="26"/>
        <end position="255"/>
    </location>
</feature>
<reference evidence="3 4" key="1">
    <citation type="submission" date="2019-08" db="EMBL/GenBank/DDBJ databases">
        <title>Deep-cultivation of Planctomycetes and their phenomic and genomic characterization uncovers novel biology.</title>
        <authorList>
            <person name="Wiegand S."/>
            <person name="Jogler M."/>
            <person name="Boedeker C."/>
            <person name="Pinto D."/>
            <person name="Vollmers J."/>
            <person name="Rivas-Marin E."/>
            <person name="Kohn T."/>
            <person name="Peeters S.H."/>
            <person name="Heuer A."/>
            <person name="Rast P."/>
            <person name="Oberbeckmann S."/>
            <person name="Bunk B."/>
            <person name="Jeske O."/>
            <person name="Meyerdierks A."/>
            <person name="Storesund J.E."/>
            <person name="Kallscheuer N."/>
            <person name="Luecker S."/>
            <person name="Lage O.M."/>
            <person name="Pohl T."/>
            <person name="Merkel B.J."/>
            <person name="Hornburger P."/>
            <person name="Mueller R.-W."/>
            <person name="Bruemmer F."/>
            <person name="Labrenz M."/>
            <person name="Spormann A.M."/>
            <person name="Op den Camp H."/>
            <person name="Overmann J."/>
            <person name="Amann R."/>
            <person name="Jetten M.S.M."/>
            <person name="Mascher T."/>
            <person name="Medema M.H."/>
            <person name="Devos D.P."/>
            <person name="Kaster A.-K."/>
            <person name="Ovreas L."/>
            <person name="Rohde M."/>
            <person name="Galperin M.Y."/>
            <person name="Jogler C."/>
        </authorList>
    </citation>
    <scope>NUCLEOTIDE SEQUENCE [LARGE SCALE GENOMIC DNA]</scope>
    <source>
        <strain evidence="3 4">OJF2</strain>
    </source>
</reference>
<dbReference type="KEGG" id="agv:OJF2_42350"/>
<evidence type="ECO:0000313" key="3">
    <source>
        <dbReference type="EMBL" id="QEH35680.1"/>
    </source>
</evidence>
<evidence type="ECO:0000256" key="1">
    <source>
        <dbReference type="SAM" id="MobiDB-lite"/>
    </source>
</evidence>
<dbReference type="EMBL" id="CP042997">
    <property type="protein sequence ID" value="QEH35680.1"/>
    <property type="molecule type" value="Genomic_DNA"/>
</dbReference>
<sequence precursor="true">MYSGVRWIVGAAAFFVMTFAAQARSADQPDAPRDDVESRVGLADLPGYHAALTGRGGAEGPGPAPASFRDLWDHPEAWRGRRVEVRGRVARVFRQDAVGSFPAMAEVWLSTPAGDLICAHCPTRPEGGPPARIPQIGTPVRFDGRFMKIIRYEAGDQARLAPLVVGDRPPAAGGEPAGARPPGASGDPWPLSPSPAAWAAAAALGLAAAGALAWRHLRAPGAGARPAARHAPSGADAPPEFLDTERRDEPTSPGR</sequence>
<dbReference type="Proteomes" id="UP000324233">
    <property type="component" value="Chromosome"/>
</dbReference>